<sequence>MSSNNSFRPVMLQKIKSVAVIKFEKRYLLKNVPNLLETVVFFLDGTLFLDGFGEN</sequence>
<reference evidence="1 2" key="1">
    <citation type="journal article" date="2024" name="Ann. Entomol. Soc. Am.">
        <title>Genomic analyses of the southern and eastern yellowjacket wasps (Hymenoptera: Vespidae) reveal evolutionary signatures of social life.</title>
        <authorList>
            <person name="Catto M.A."/>
            <person name="Caine P.B."/>
            <person name="Orr S.E."/>
            <person name="Hunt B.G."/>
            <person name="Goodisman M.A.D."/>
        </authorList>
    </citation>
    <scope>NUCLEOTIDE SEQUENCE [LARGE SCALE GENOMIC DNA]</scope>
    <source>
        <strain evidence="1">232</strain>
        <tissue evidence="1">Head and thorax</tissue>
    </source>
</reference>
<gene>
    <name evidence="1" type="ORF">V1477_016785</name>
</gene>
<dbReference type="EMBL" id="JAYRBN010000100">
    <property type="protein sequence ID" value="KAL2727509.1"/>
    <property type="molecule type" value="Genomic_DNA"/>
</dbReference>
<comment type="caution">
    <text evidence="1">The sequence shown here is derived from an EMBL/GenBank/DDBJ whole genome shotgun (WGS) entry which is preliminary data.</text>
</comment>
<evidence type="ECO:0000313" key="1">
    <source>
        <dbReference type="EMBL" id="KAL2727509.1"/>
    </source>
</evidence>
<evidence type="ECO:0000313" key="2">
    <source>
        <dbReference type="Proteomes" id="UP001607303"/>
    </source>
</evidence>
<keyword evidence="2" id="KW-1185">Reference proteome</keyword>
<accession>A0ABD2B451</accession>
<protein>
    <submittedName>
        <fullName evidence="1">Uncharacterized protein</fullName>
    </submittedName>
</protein>
<dbReference type="AlphaFoldDB" id="A0ABD2B451"/>
<name>A0ABD2B451_VESMC</name>
<proteinExistence type="predicted"/>
<dbReference type="Proteomes" id="UP001607303">
    <property type="component" value="Unassembled WGS sequence"/>
</dbReference>
<organism evidence="1 2">
    <name type="scientific">Vespula maculifrons</name>
    <name type="common">Eastern yellow jacket</name>
    <name type="synonym">Wasp</name>
    <dbReference type="NCBI Taxonomy" id="7453"/>
    <lineage>
        <taxon>Eukaryota</taxon>
        <taxon>Metazoa</taxon>
        <taxon>Ecdysozoa</taxon>
        <taxon>Arthropoda</taxon>
        <taxon>Hexapoda</taxon>
        <taxon>Insecta</taxon>
        <taxon>Pterygota</taxon>
        <taxon>Neoptera</taxon>
        <taxon>Endopterygota</taxon>
        <taxon>Hymenoptera</taxon>
        <taxon>Apocrita</taxon>
        <taxon>Aculeata</taxon>
        <taxon>Vespoidea</taxon>
        <taxon>Vespidae</taxon>
        <taxon>Vespinae</taxon>
        <taxon>Vespula</taxon>
    </lineage>
</organism>